<dbReference type="Proteomes" id="UP000305730">
    <property type="component" value="Unassembled WGS sequence"/>
</dbReference>
<evidence type="ECO:0000313" key="2">
    <source>
        <dbReference type="EMBL" id="TMP59377.1"/>
    </source>
</evidence>
<evidence type="ECO:0000313" key="3">
    <source>
        <dbReference type="Proteomes" id="UP000305730"/>
    </source>
</evidence>
<dbReference type="AlphaFoldDB" id="A0A5S3XSM7"/>
<protein>
    <submittedName>
        <fullName evidence="2">MarR family transcriptional regulator</fullName>
    </submittedName>
</protein>
<reference evidence="2 4" key="1">
    <citation type="submission" date="2017-12" db="EMBL/GenBank/DDBJ databases">
        <authorList>
            <person name="Paulsen S."/>
            <person name="Gram L.K."/>
        </authorList>
    </citation>
    <scope>NUCLEOTIDE SEQUENCE [LARGE SCALE GENOMIC DNA]</scope>
    <source>
        <strain evidence="2 4">S2231</strain>
        <strain evidence="1">S2233</strain>
    </source>
</reference>
<dbReference type="EMBL" id="PNCL01000047">
    <property type="protein sequence ID" value="TMP59377.1"/>
    <property type="molecule type" value="Genomic_DNA"/>
</dbReference>
<keyword evidence="3" id="KW-1185">Reference proteome</keyword>
<dbReference type="EMBL" id="PNCK01000107">
    <property type="protein sequence ID" value="TMP38849.1"/>
    <property type="molecule type" value="Genomic_DNA"/>
</dbReference>
<sequence>LPQGIALKEQAQHIPELIKCGFSNVDEKEISQLICLLDKILKHQ</sequence>
<accession>A0A5S3XSM7</accession>
<evidence type="ECO:0000313" key="4">
    <source>
        <dbReference type="Proteomes" id="UP000307706"/>
    </source>
</evidence>
<dbReference type="Proteomes" id="UP000307706">
    <property type="component" value="Unassembled WGS sequence"/>
</dbReference>
<proteinExistence type="predicted"/>
<organism evidence="2 4">
    <name type="scientific">Pseudoalteromonas citrea</name>
    <dbReference type="NCBI Taxonomy" id="43655"/>
    <lineage>
        <taxon>Bacteria</taxon>
        <taxon>Pseudomonadati</taxon>
        <taxon>Pseudomonadota</taxon>
        <taxon>Gammaproteobacteria</taxon>
        <taxon>Alteromonadales</taxon>
        <taxon>Pseudoalteromonadaceae</taxon>
        <taxon>Pseudoalteromonas</taxon>
    </lineage>
</organism>
<reference evidence="4" key="2">
    <citation type="submission" date="2019-06" db="EMBL/GenBank/DDBJ databases">
        <title>Co-occurence of chitin degradation, pigmentation and bioactivity in marine Pseudoalteromonas.</title>
        <authorList>
            <person name="Sonnenschein E.C."/>
            <person name="Bech P.K."/>
        </authorList>
    </citation>
    <scope>NUCLEOTIDE SEQUENCE [LARGE SCALE GENOMIC DNA]</scope>
    <source>
        <strain evidence="4">S2231</strain>
    </source>
</reference>
<gene>
    <name evidence="2" type="ORF">CWB96_09665</name>
    <name evidence="1" type="ORF">CWB97_21390</name>
</gene>
<comment type="caution">
    <text evidence="2">The sequence shown here is derived from an EMBL/GenBank/DDBJ whole genome shotgun (WGS) entry which is preliminary data.</text>
</comment>
<name>A0A5S3XSM7_9GAMM</name>
<reference evidence="2" key="3">
    <citation type="submission" date="2019-09" db="EMBL/GenBank/DDBJ databases">
        <title>Co-occurence of chitin degradation, pigmentation and bioactivity in marine Pseudoalteromonas.</title>
        <authorList>
            <person name="Sonnenschein E.C."/>
            <person name="Bech P.K."/>
        </authorList>
    </citation>
    <scope>NUCLEOTIDE SEQUENCE</scope>
    <source>
        <strain evidence="2">S2231</strain>
        <strain evidence="1 3">S2233</strain>
    </source>
</reference>
<feature type="non-terminal residue" evidence="2">
    <location>
        <position position="1"/>
    </location>
</feature>
<evidence type="ECO:0000313" key="1">
    <source>
        <dbReference type="EMBL" id="TMP38849.1"/>
    </source>
</evidence>